<evidence type="ECO:0000256" key="4">
    <source>
        <dbReference type="ARBA" id="ARBA00022840"/>
    </source>
</evidence>
<dbReference type="EMBL" id="CP013011">
    <property type="protein sequence ID" value="ALL00691.1"/>
    <property type="molecule type" value="Genomic_DNA"/>
</dbReference>
<dbReference type="InterPro" id="IPR003593">
    <property type="entry name" value="AAA+_ATPase"/>
</dbReference>
<dbReference type="PROSITE" id="PS50893">
    <property type="entry name" value="ABC_TRANSPORTER_2"/>
    <property type="match status" value="2"/>
</dbReference>
<dbReference type="InterPro" id="IPR017871">
    <property type="entry name" value="ABC_transporter-like_CS"/>
</dbReference>
<evidence type="ECO:0000313" key="8">
    <source>
        <dbReference type="Proteomes" id="UP000058613"/>
    </source>
</evidence>
<proteinExistence type="predicted"/>
<dbReference type="AlphaFoldDB" id="A0A0P0N266"/>
<dbReference type="CDD" id="cd03215">
    <property type="entry name" value="ABC_Carb_Monos_II"/>
    <property type="match status" value="1"/>
</dbReference>
<dbReference type="OrthoDB" id="18209at2157"/>
<dbReference type="InterPro" id="IPR003439">
    <property type="entry name" value="ABC_transporter-like_ATP-bd"/>
</dbReference>
<accession>A0A0P0N266</accession>
<keyword evidence="1" id="KW-0813">Transport</keyword>
<dbReference type="STRING" id="1273541.Pyrde_0641"/>
<reference evidence="7 9" key="2">
    <citation type="submission" date="2017-05" db="EMBL/GenBank/DDBJ databases">
        <title>The draft genome of the hyperthermophilic archaeon 'Pyrodictium delaneyi strain Hulk', an iron and nitrate reducer, reveals the capacity for sulfate reduction.</title>
        <authorList>
            <person name="Demey L.M."/>
            <person name="Miller C."/>
            <person name="Manzella M."/>
            <person name="Reguera G."/>
            <person name="Kashefi K."/>
        </authorList>
    </citation>
    <scope>NUCLEOTIDE SEQUENCE [LARGE SCALE GENOMIC DNA]</scope>
    <source>
        <strain evidence="7 9">Hulk</strain>
    </source>
</reference>
<sequence>MVADCQPLLSLRGITKVYPGGVVANDNVSLDIYQGEVLALLGENGAGKTTLVSIIAGVQQPTSGEVLYCGKKVRFRSPRDAAESGIVLVPQNPRLVDAFTVAENIALAARLAGKEFRLHEVKELVRSLGERYGLSVDPDARVWRLSMGEKQRVEILKALILDARLILLDEPTTHLSPMEADKLLDLVVRLAREGHSIVLITHRLREVMKSADRIAVMRRGRLVGVLRREEASQDKLLHLMFGERIPVARVERRRRSSSERVLVVEDLWVWGEHGVLAVKGVSVVVNRYEIVGVAGVAGNGQREFFEALIGLRKPHRGRILIGDVDVTRAPPSVRGRLGVAVIPEERLGWALVPGKSLVFNIALGLYSTPRGPFHGFIVDWRRARELSEEIVEQMKVKVSAVDAPVESMSGGNMQRFIVGRELAKQPTLVLAMNPTSGLDVDAAEKVRSLLAEAADSGAGVLLISEDLDELLEIADRIVVMSKGRATLTAERPFDVEKIATAMTEG</sequence>
<evidence type="ECO:0000259" key="5">
    <source>
        <dbReference type="PROSITE" id="PS50893"/>
    </source>
</evidence>
<gene>
    <name evidence="7" type="ORF">Pdsh_09815</name>
    <name evidence="6" type="ORF">Pyrde_0641</name>
</gene>
<name>A0A0P0N266_9CREN</name>
<dbReference type="SMART" id="SM00382">
    <property type="entry name" value="AAA"/>
    <property type="match status" value="1"/>
</dbReference>
<keyword evidence="2" id="KW-0677">Repeat</keyword>
<keyword evidence="9" id="KW-1185">Reference proteome</keyword>
<dbReference type="Gene3D" id="3.40.50.300">
    <property type="entry name" value="P-loop containing nucleotide triphosphate hydrolases"/>
    <property type="match status" value="2"/>
</dbReference>
<dbReference type="InterPro" id="IPR027417">
    <property type="entry name" value="P-loop_NTPase"/>
</dbReference>
<protein>
    <submittedName>
        <fullName evidence="6">Nucleoside ABC transporter ATP-binding protein</fullName>
    </submittedName>
</protein>
<organism evidence="6 8">
    <name type="scientific">Pyrodictium delaneyi</name>
    <dbReference type="NCBI Taxonomy" id="1273541"/>
    <lineage>
        <taxon>Archaea</taxon>
        <taxon>Thermoproteota</taxon>
        <taxon>Thermoprotei</taxon>
        <taxon>Desulfurococcales</taxon>
        <taxon>Pyrodictiaceae</taxon>
        <taxon>Pyrodictium</taxon>
    </lineage>
</organism>
<dbReference type="CDD" id="cd03216">
    <property type="entry name" value="ABC_Carb_Monos_I"/>
    <property type="match status" value="1"/>
</dbReference>
<dbReference type="SUPFAM" id="SSF52540">
    <property type="entry name" value="P-loop containing nucleoside triphosphate hydrolases"/>
    <property type="match status" value="2"/>
</dbReference>
<dbReference type="GO" id="GO:0016887">
    <property type="term" value="F:ATP hydrolysis activity"/>
    <property type="evidence" value="ECO:0007669"/>
    <property type="project" value="InterPro"/>
</dbReference>
<feature type="domain" description="ABC transporter" evidence="5">
    <location>
        <begin position="9"/>
        <end position="244"/>
    </location>
</feature>
<dbReference type="Proteomes" id="UP000196694">
    <property type="component" value="Unassembled WGS sequence"/>
</dbReference>
<reference evidence="6 8" key="1">
    <citation type="submission" date="2015-10" db="EMBL/GenBank/DDBJ databases">
        <title>Complete genome sequence of hyperthermophilic archaeon Pyrodictium delaneyi Su06.</title>
        <authorList>
            <person name="Jung J.-H."/>
            <person name="Lin J."/>
            <person name="Holden J.F."/>
            <person name="Park C.-S."/>
        </authorList>
    </citation>
    <scope>NUCLEOTIDE SEQUENCE [LARGE SCALE GENOMIC DNA]</scope>
    <source>
        <strain evidence="6 8">Su06</strain>
    </source>
</reference>
<evidence type="ECO:0000256" key="1">
    <source>
        <dbReference type="ARBA" id="ARBA00022448"/>
    </source>
</evidence>
<dbReference type="InterPro" id="IPR050107">
    <property type="entry name" value="ABC_carbohydrate_import_ATPase"/>
</dbReference>
<evidence type="ECO:0000313" key="9">
    <source>
        <dbReference type="Proteomes" id="UP000196694"/>
    </source>
</evidence>
<dbReference type="KEGG" id="pdl:Pyrde_0641"/>
<dbReference type="Proteomes" id="UP000058613">
    <property type="component" value="Chromosome"/>
</dbReference>
<evidence type="ECO:0000256" key="3">
    <source>
        <dbReference type="ARBA" id="ARBA00022741"/>
    </source>
</evidence>
<feature type="domain" description="ABC transporter" evidence="5">
    <location>
        <begin position="262"/>
        <end position="505"/>
    </location>
</feature>
<dbReference type="GO" id="GO:0005524">
    <property type="term" value="F:ATP binding"/>
    <property type="evidence" value="ECO:0007669"/>
    <property type="project" value="UniProtKB-KW"/>
</dbReference>
<keyword evidence="4 6" id="KW-0067">ATP-binding</keyword>
<dbReference type="PANTHER" id="PTHR43790">
    <property type="entry name" value="CARBOHYDRATE TRANSPORT ATP-BINDING PROTEIN MG119-RELATED"/>
    <property type="match status" value="1"/>
</dbReference>
<dbReference type="EMBL" id="NCQP01000007">
    <property type="protein sequence ID" value="OWJ54136.1"/>
    <property type="molecule type" value="Genomic_DNA"/>
</dbReference>
<evidence type="ECO:0000313" key="7">
    <source>
        <dbReference type="EMBL" id="OWJ54136.1"/>
    </source>
</evidence>
<dbReference type="PROSITE" id="PS00211">
    <property type="entry name" value="ABC_TRANSPORTER_1"/>
    <property type="match status" value="1"/>
</dbReference>
<dbReference type="PANTHER" id="PTHR43790:SF9">
    <property type="entry name" value="GALACTOFURANOSE TRANSPORTER ATP-BINDING PROTEIN YTFR"/>
    <property type="match status" value="1"/>
</dbReference>
<dbReference type="Pfam" id="PF00005">
    <property type="entry name" value="ABC_tran"/>
    <property type="match status" value="2"/>
</dbReference>
<keyword evidence="3" id="KW-0547">Nucleotide-binding</keyword>
<evidence type="ECO:0000256" key="2">
    <source>
        <dbReference type="ARBA" id="ARBA00022737"/>
    </source>
</evidence>
<evidence type="ECO:0000313" key="6">
    <source>
        <dbReference type="EMBL" id="ALL00691.1"/>
    </source>
</evidence>